<dbReference type="PANTHER" id="PTHR43280:SF28">
    <property type="entry name" value="HTH-TYPE TRANSCRIPTIONAL ACTIVATOR RHAS"/>
    <property type="match status" value="1"/>
</dbReference>
<keyword evidence="4" id="KW-0812">Transmembrane</keyword>
<evidence type="ECO:0000256" key="1">
    <source>
        <dbReference type="ARBA" id="ARBA00023015"/>
    </source>
</evidence>
<dbReference type="PROSITE" id="PS00041">
    <property type="entry name" value="HTH_ARAC_FAMILY_1"/>
    <property type="match status" value="1"/>
</dbReference>
<evidence type="ECO:0000259" key="5">
    <source>
        <dbReference type="PROSITE" id="PS01124"/>
    </source>
</evidence>
<feature type="transmembrane region" description="Helical" evidence="4">
    <location>
        <begin position="309"/>
        <end position="328"/>
    </location>
</feature>
<proteinExistence type="predicted"/>
<dbReference type="AlphaFoldDB" id="A0A1I4QSH8"/>
<dbReference type="PANTHER" id="PTHR43280">
    <property type="entry name" value="ARAC-FAMILY TRANSCRIPTIONAL REGULATOR"/>
    <property type="match status" value="1"/>
</dbReference>
<evidence type="ECO:0000256" key="4">
    <source>
        <dbReference type="SAM" id="Phobius"/>
    </source>
</evidence>
<dbReference type="SUPFAM" id="SSF46689">
    <property type="entry name" value="Homeodomain-like"/>
    <property type="match status" value="2"/>
</dbReference>
<keyword evidence="4" id="KW-0472">Membrane</keyword>
<gene>
    <name evidence="6" type="ORF">SAMN04487943_1184</name>
</gene>
<evidence type="ECO:0000256" key="2">
    <source>
        <dbReference type="ARBA" id="ARBA00023125"/>
    </source>
</evidence>
<dbReference type="EMBL" id="FOTR01000018">
    <property type="protein sequence ID" value="SFM43022.1"/>
    <property type="molecule type" value="Genomic_DNA"/>
</dbReference>
<evidence type="ECO:0000313" key="7">
    <source>
        <dbReference type="Proteomes" id="UP000198565"/>
    </source>
</evidence>
<name>A0A1I4QSH8_9BACI</name>
<organism evidence="6 7">
    <name type="scientific">Gracilibacillus orientalis</name>
    <dbReference type="NCBI Taxonomy" id="334253"/>
    <lineage>
        <taxon>Bacteria</taxon>
        <taxon>Bacillati</taxon>
        <taxon>Bacillota</taxon>
        <taxon>Bacilli</taxon>
        <taxon>Bacillales</taxon>
        <taxon>Bacillaceae</taxon>
        <taxon>Gracilibacillus</taxon>
    </lineage>
</organism>
<sequence>MKNNKFFSNMKDWFVSRWQSNYFRKSFLMILFITSIPGIISGVGIYTFGLSSTENELRKVHLEEIDERSQNIDDQFNYLEESLTYWAFEPTFNYHLTSTDFVYDFQVTREIMKKLLILQGSQSLISEVNLFIEAEQGPILFNPYLNHISEDGVQKAYQTLLEAPKNISWDHDEAFFQHTEFPNNLILTHQIPGVISSPFGAIIVSIDSESLKSTLETLTPYSNGITLLMDEDNDLLLSTEESAEHNFTNKLVSMFSNQDISDHSFQMDWDDKTYSISYGAFDRVGSQWTYVSAAPISAITSPIITISKIILIASLTIFGLAFLLTLFASNRLYQPIRNLTSSFTTSNHSTTKGTRDEFKQIRDRIDTLTSESEQLEKRITYQIPQLRQNFLIQLTKGFLYDFDEKALKKRMENYRWNVENHSFVLLDIQLTGMYKKEEHKYEDDSLIAFAMANIAEDLTKEYMDQYTVLNQYDMTATIFLIVPNQITNSTELLKQLVHDISIAINRVLSRYVTITISSKTPKIKDINYLFEEIGRVKRFRDFNNQNQILMLNEVEKDVSGQRLFYPFEMEKEIIQCIRRGKVNEAEELIRPFFDELLENSTKEVSVQAGIMQLYSAIQHEILLSGVDPVVLYKGRNMYGELSQLREVEWIVKWLIEQVITPYITYVEDNMNMEMKMVVDKIVSYIEEHYMEDISLESCADYVDTTPYTLSKAFKKVYGDNFIDYLTKIRMNKAKELLLQTNMKIHEIAEEVGYRHSYFNRIFKKHVGLPPSQYRKSRASNS</sequence>
<dbReference type="STRING" id="334253.SAMN04487943_1184"/>
<feature type="transmembrane region" description="Helical" evidence="4">
    <location>
        <begin position="27"/>
        <end position="49"/>
    </location>
</feature>
<keyword evidence="4" id="KW-1133">Transmembrane helix</keyword>
<accession>A0A1I4QSH8</accession>
<dbReference type="Pfam" id="PF12833">
    <property type="entry name" value="HTH_18"/>
    <property type="match status" value="1"/>
</dbReference>
<feature type="domain" description="HTH araC/xylS-type" evidence="5">
    <location>
        <begin position="679"/>
        <end position="776"/>
    </location>
</feature>
<evidence type="ECO:0000313" key="6">
    <source>
        <dbReference type="EMBL" id="SFM43022.1"/>
    </source>
</evidence>
<dbReference type="RefSeq" id="WP_245780866.1">
    <property type="nucleotide sequence ID" value="NZ_FOTR01000018.1"/>
</dbReference>
<dbReference type="InterPro" id="IPR009057">
    <property type="entry name" value="Homeodomain-like_sf"/>
</dbReference>
<dbReference type="GO" id="GO:0003700">
    <property type="term" value="F:DNA-binding transcription factor activity"/>
    <property type="evidence" value="ECO:0007669"/>
    <property type="project" value="InterPro"/>
</dbReference>
<dbReference type="PROSITE" id="PS01124">
    <property type="entry name" value="HTH_ARAC_FAMILY_2"/>
    <property type="match status" value="1"/>
</dbReference>
<dbReference type="InterPro" id="IPR018060">
    <property type="entry name" value="HTH_AraC"/>
</dbReference>
<dbReference type="GO" id="GO:0043565">
    <property type="term" value="F:sequence-specific DNA binding"/>
    <property type="evidence" value="ECO:0007669"/>
    <property type="project" value="InterPro"/>
</dbReference>
<dbReference type="InterPro" id="IPR018062">
    <property type="entry name" value="HTH_AraC-typ_CS"/>
</dbReference>
<protein>
    <submittedName>
        <fullName evidence="6">Helix-turn-helix domain-containing protein</fullName>
    </submittedName>
</protein>
<keyword evidence="3" id="KW-0804">Transcription</keyword>
<keyword evidence="2" id="KW-0238">DNA-binding</keyword>
<dbReference type="Gene3D" id="3.30.450.20">
    <property type="entry name" value="PAS domain"/>
    <property type="match status" value="1"/>
</dbReference>
<evidence type="ECO:0000256" key="3">
    <source>
        <dbReference type="ARBA" id="ARBA00023163"/>
    </source>
</evidence>
<keyword evidence="1" id="KW-0805">Transcription regulation</keyword>
<dbReference type="Gene3D" id="1.10.10.60">
    <property type="entry name" value="Homeodomain-like"/>
    <property type="match status" value="2"/>
</dbReference>
<reference evidence="7" key="1">
    <citation type="submission" date="2016-10" db="EMBL/GenBank/DDBJ databases">
        <authorList>
            <person name="Varghese N."/>
            <person name="Submissions S."/>
        </authorList>
    </citation>
    <scope>NUCLEOTIDE SEQUENCE [LARGE SCALE GENOMIC DNA]</scope>
    <source>
        <strain evidence="7">CGMCC 1.4250</strain>
    </source>
</reference>
<dbReference type="SMART" id="SM00342">
    <property type="entry name" value="HTH_ARAC"/>
    <property type="match status" value="1"/>
</dbReference>
<keyword evidence="7" id="KW-1185">Reference proteome</keyword>
<dbReference type="Proteomes" id="UP000198565">
    <property type="component" value="Unassembled WGS sequence"/>
</dbReference>